<organism evidence="2 3">
    <name type="scientific">Pseudomonas paraeruginosa</name>
    <dbReference type="NCBI Taxonomy" id="2994495"/>
    <lineage>
        <taxon>Bacteria</taxon>
        <taxon>Pseudomonadati</taxon>
        <taxon>Pseudomonadota</taxon>
        <taxon>Gammaproteobacteria</taxon>
        <taxon>Pseudomonadales</taxon>
        <taxon>Pseudomonadaceae</taxon>
        <taxon>Pseudomonas</taxon>
    </lineage>
</organism>
<keyword evidence="3" id="KW-1185">Reference proteome</keyword>
<proteinExistence type="predicted"/>
<name>A0A2R3IQ14_9PSED</name>
<dbReference type="EMBL" id="CP027169">
    <property type="protein sequence ID" value="AVK04011.1"/>
    <property type="molecule type" value="Genomic_DNA"/>
</dbReference>
<sequence length="110" mass="12473">MKKHFTEEQILDFLKQADLQAQLVELAQERRRFGYRCLHIQQRHAGQPQADLPAVPSRRLDGEAAEAPPRGRGGTRTSEPAKRTESGLVDGFRLRCAQHWAKDQMPDGGR</sequence>
<dbReference type="Proteomes" id="UP000238390">
    <property type="component" value="Chromosome"/>
</dbReference>
<evidence type="ECO:0000313" key="2">
    <source>
        <dbReference type="EMBL" id="AVK04011.1"/>
    </source>
</evidence>
<accession>A0A2R3IQ14</accession>
<protein>
    <submittedName>
        <fullName evidence="2">Uncharacterized protein</fullName>
    </submittedName>
</protein>
<reference evidence="2 3" key="1">
    <citation type="submission" date="2018-02" db="EMBL/GenBank/DDBJ databases">
        <title>FDA/CDC Antimicrobial Resistant Isolate Bank Genome Sequencing.</title>
        <authorList>
            <person name="Benahmed F.H."/>
            <person name="Lutgring J.D."/>
            <person name="Yoo B."/>
            <person name="Machado M."/>
            <person name="Brown A."/>
            <person name="McAllister G."/>
            <person name="Perry A."/>
            <person name="Halpin A.L."/>
            <person name="Vavikolanu K."/>
            <person name="Ott S."/>
            <person name="Zhao X."/>
            <person name="Tallon L.J."/>
            <person name="Sadzewicz L."/>
            <person name="Aluvathingal J."/>
            <person name="Nadendla S."/>
            <person name="Voskania-kordi A."/>
            <person name="Simonyan V."/>
            <person name="Patel J."/>
            <person name="Shawar R.M."/>
        </authorList>
    </citation>
    <scope>NUCLEOTIDE SEQUENCE [LARGE SCALE GENOMIC DNA]</scope>
    <source>
        <strain evidence="2 3">AR_0356</strain>
    </source>
</reference>
<dbReference type="AlphaFoldDB" id="A0A2R3IQ14"/>
<evidence type="ECO:0000256" key="1">
    <source>
        <dbReference type="SAM" id="MobiDB-lite"/>
    </source>
</evidence>
<evidence type="ECO:0000313" key="3">
    <source>
        <dbReference type="Proteomes" id="UP000238390"/>
    </source>
</evidence>
<gene>
    <name evidence="2" type="ORF">CSB93_2931</name>
</gene>
<feature type="region of interest" description="Disordered" evidence="1">
    <location>
        <begin position="44"/>
        <end position="88"/>
    </location>
</feature>